<dbReference type="InParanoid" id="F5Y8D5"/>
<feature type="transmembrane region" description="Helical" evidence="7">
    <location>
        <begin position="12"/>
        <end position="33"/>
    </location>
</feature>
<evidence type="ECO:0000259" key="9">
    <source>
        <dbReference type="PROSITE" id="PS50110"/>
    </source>
</evidence>
<dbReference type="PANTHER" id="PTHR45339">
    <property type="entry name" value="HYBRID SIGNAL TRANSDUCTION HISTIDINE KINASE J"/>
    <property type="match status" value="1"/>
</dbReference>
<dbReference type="EMBL" id="CP001841">
    <property type="protein sequence ID" value="AEF82678.1"/>
    <property type="molecule type" value="Genomic_DNA"/>
</dbReference>
<dbReference type="SMART" id="SM00448">
    <property type="entry name" value="REC"/>
    <property type="match status" value="1"/>
</dbReference>
<dbReference type="SUPFAM" id="SSF55781">
    <property type="entry name" value="GAF domain-like"/>
    <property type="match status" value="1"/>
</dbReference>
<dbReference type="InterPro" id="IPR003018">
    <property type="entry name" value="GAF"/>
</dbReference>
<dbReference type="InterPro" id="IPR036890">
    <property type="entry name" value="HATPase_C_sf"/>
</dbReference>
<protein>
    <recommendedName>
        <fullName evidence="2">histidine kinase</fullName>
        <ecNumber evidence="2">2.7.13.3</ecNumber>
    </recommendedName>
</protein>
<dbReference type="Gene3D" id="3.40.50.2300">
    <property type="match status" value="1"/>
</dbReference>
<evidence type="ECO:0000256" key="5">
    <source>
        <dbReference type="ARBA" id="ARBA00022777"/>
    </source>
</evidence>
<dbReference type="PROSITE" id="PS50109">
    <property type="entry name" value="HIS_KIN"/>
    <property type="match status" value="1"/>
</dbReference>
<sequence>MNQSKKLKAVVFNNLAVFLFSVAAVLVLVISIYTNVLINYISTYLSESIDERLLASARSVASLITADELNELVTVKDMEKPIYGLVKQRLIAFSKESHILYAYYFRLSPDGSSALYIVDNDVDPKTKVDLASEPWPMEDAIEWVIKHRTAVSTGLGTYAQGWESLLTAYAPIFGETGEVVAFSGVDVSDEQVIDVQNRIMILSILLVLSIVFVISSGFLSFFIYKKKEAVYAKRFEQQELMSVLSRNFISARDSTALINEALRIAGEFMGVTRILVGVPDADSDISRPVYLWCGTDAVFTDPAKTGLNDLIHSTFPKEQPDVIPTVYCNDTNADKDWQIMKIVDVKAFIWAPLYIDGKMWALLSIEECFKSRVWTESDRQLLSTLSSVVAGAITRDIREKERDAAREQAIRASQAKTDFLSNMSHEMRTPMNAIIGMTAIAKGSDDIEKKEYCLKKIEDASTHLLGVINDILDMSKIEANKFALSFANFNFEKMVQKTVNVINFKVEEKHQNLSVRIDDSIPAMLKGDDQRLAQVIANLLSNAVKFTPEGGSIRLEADLAPGSDGKSNDIADSNTVSNAVISSTYTVKVSVIDSGIGLSPEQKGRLFSSFEQADSSTSRKYGGTGLGLAISKRIVEMMGGNIWVESELGKGASFIFTAVLEKGKDEKVIQLEGQGGEAEAEKDEGAFGGSTILLAEDVDINREIVLSLLEPTRIAIDCAENGVQAVKLFTENPGKYDMIFMDVQMPEMDGYEATRKIRELEKSSAAKQVPQIPIIAMTANVFREDVEKCLEAGMNGHVGKPLDLEEVISTLRQYLK</sequence>
<evidence type="ECO:0000313" key="11">
    <source>
        <dbReference type="Proteomes" id="UP000009222"/>
    </source>
</evidence>
<feature type="modified residue" description="4-aspartylphosphate" evidence="6">
    <location>
        <position position="742"/>
    </location>
</feature>
<feature type="domain" description="Histidine kinase" evidence="8">
    <location>
        <begin position="422"/>
        <end position="662"/>
    </location>
</feature>
<dbReference type="STRING" id="545695.TREAZ_3385"/>
<dbReference type="InterPro" id="IPR011006">
    <property type="entry name" value="CheY-like_superfamily"/>
</dbReference>
<dbReference type="HOGENOM" id="CLU_000445_114_64_12"/>
<dbReference type="SUPFAM" id="SSF52172">
    <property type="entry name" value="CheY-like"/>
    <property type="match status" value="1"/>
</dbReference>
<dbReference type="Gene3D" id="3.30.450.40">
    <property type="match status" value="1"/>
</dbReference>
<keyword evidence="4" id="KW-0808">Transferase</keyword>
<reference evidence="10 11" key="2">
    <citation type="journal article" date="2011" name="ISME J.">
        <title>RNA-seq reveals cooperative metabolic interactions between two termite-gut spirochete species in co-culture.</title>
        <authorList>
            <person name="Rosenthal A.Z."/>
            <person name="Matson E.G."/>
            <person name="Eldar A."/>
            <person name="Leadbetter J.R."/>
        </authorList>
    </citation>
    <scope>NUCLEOTIDE SEQUENCE [LARGE SCALE GENOMIC DNA]</scope>
    <source>
        <strain evidence="11">ATCC BAA-888 / DSM 13862 / ZAS-9</strain>
    </source>
</reference>
<gene>
    <name evidence="10" type="ordered locus">TREAZ_3385</name>
</gene>
<dbReference type="SUPFAM" id="SSF47384">
    <property type="entry name" value="Homodimeric domain of signal transducing histidine kinase"/>
    <property type="match status" value="1"/>
</dbReference>
<keyword evidence="5 10" id="KW-0418">Kinase</keyword>
<dbReference type="InterPro" id="IPR005467">
    <property type="entry name" value="His_kinase_dom"/>
</dbReference>
<dbReference type="FunCoup" id="F5Y8D5">
    <property type="interactions" value="303"/>
</dbReference>
<dbReference type="InterPro" id="IPR003661">
    <property type="entry name" value="HisK_dim/P_dom"/>
</dbReference>
<dbReference type="Pfam" id="PF00512">
    <property type="entry name" value="HisKA"/>
    <property type="match status" value="1"/>
</dbReference>
<dbReference type="SMART" id="SM00388">
    <property type="entry name" value="HisKA"/>
    <property type="match status" value="1"/>
</dbReference>
<dbReference type="Pfam" id="PF02518">
    <property type="entry name" value="HATPase_c"/>
    <property type="match status" value="1"/>
</dbReference>
<dbReference type="EC" id="2.7.13.3" evidence="2"/>
<evidence type="ECO:0000256" key="2">
    <source>
        <dbReference type="ARBA" id="ARBA00012438"/>
    </source>
</evidence>
<dbReference type="SUPFAM" id="SSF55874">
    <property type="entry name" value="ATPase domain of HSP90 chaperone/DNA topoisomerase II/histidine kinase"/>
    <property type="match status" value="1"/>
</dbReference>
<organism evidence="10 11">
    <name type="scientific">Leadbettera azotonutricia (strain ATCC BAA-888 / DSM 13862 / ZAS-9)</name>
    <name type="common">Treponema azotonutricium</name>
    <dbReference type="NCBI Taxonomy" id="545695"/>
    <lineage>
        <taxon>Bacteria</taxon>
        <taxon>Pseudomonadati</taxon>
        <taxon>Spirochaetota</taxon>
        <taxon>Spirochaetia</taxon>
        <taxon>Spirochaetales</taxon>
        <taxon>Breznakiellaceae</taxon>
        <taxon>Leadbettera</taxon>
    </lineage>
</organism>
<dbReference type="InterPro" id="IPR003594">
    <property type="entry name" value="HATPase_dom"/>
</dbReference>
<dbReference type="InterPro" id="IPR001789">
    <property type="entry name" value="Sig_transdc_resp-reg_receiver"/>
</dbReference>
<dbReference type="CDD" id="cd16922">
    <property type="entry name" value="HATPase_EvgS-ArcB-TorS-like"/>
    <property type="match status" value="1"/>
</dbReference>
<keyword evidence="11" id="KW-1185">Reference proteome</keyword>
<accession>F5Y8D5</accession>
<dbReference type="PRINTS" id="PR00344">
    <property type="entry name" value="BCTRLSENSOR"/>
</dbReference>
<comment type="catalytic activity">
    <reaction evidence="1">
        <text>ATP + protein L-histidine = ADP + protein N-phospho-L-histidine.</text>
        <dbReference type="EC" id="2.7.13.3"/>
    </reaction>
</comment>
<dbReference type="Gene3D" id="3.30.565.10">
    <property type="entry name" value="Histidine kinase-like ATPase, C-terminal domain"/>
    <property type="match status" value="1"/>
</dbReference>
<dbReference type="PROSITE" id="PS50110">
    <property type="entry name" value="RESPONSE_REGULATORY"/>
    <property type="match status" value="1"/>
</dbReference>
<feature type="domain" description="Response regulatory" evidence="9">
    <location>
        <begin position="691"/>
        <end position="815"/>
    </location>
</feature>
<keyword evidence="7" id="KW-0812">Transmembrane</keyword>
<dbReference type="RefSeq" id="WP_015712184.1">
    <property type="nucleotide sequence ID" value="NC_015577.1"/>
</dbReference>
<dbReference type="CDD" id="cd17546">
    <property type="entry name" value="REC_hyHK_CKI1_RcsC-like"/>
    <property type="match status" value="1"/>
</dbReference>
<dbReference type="SMART" id="SM00065">
    <property type="entry name" value="GAF"/>
    <property type="match status" value="1"/>
</dbReference>
<dbReference type="FunFam" id="3.30.565.10:FF:000010">
    <property type="entry name" value="Sensor histidine kinase RcsC"/>
    <property type="match status" value="1"/>
</dbReference>
<name>F5Y8D5_LEAAZ</name>
<dbReference type="CDD" id="cd00082">
    <property type="entry name" value="HisKA"/>
    <property type="match status" value="1"/>
</dbReference>
<evidence type="ECO:0000256" key="1">
    <source>
        <dbReference type="ARBA" id="ARBA00000085"/>
    </source>
</evidence>
<proteinExistence type="predicted"/>
<evidence type="ECO:0000313" key="10">
    <source>
        <dbReference type="EMBL" id="AEF82678.1"/>
    </source>
</evidence>
<dbReference type="SMART" id="SM00387">
    <property type="entry name" value="HATPase_c"/>
    <property type="match status" value="1"/>
</dbReference>
<dbReference type="GO" id="GO:0000155">
    <property type="term" value="F:phosphorelay sensor kinase activity"/>
    <property type="evidence" value="ECO:0007669"/>
    <property type="project" value="InterPro"/>
</dbReference>
<keyword evidence="3 6" id="KW-0597">Phosphoprotein</keyword>
<dbReference type="Pfam" id="PF01590">
    <property type="entry name" value="GAF"/>
    <property type="match status" value="1"/>
</dbReference>
<dbReference type="InterPro" id="IPR029016">
    <property type="entry name" value="GAF-like_dom_sf"/>
</dbReference>
<keyword evidence="7" id="KW-1133">Transmembrane helix</keyword>
<dbReference type="PANTHER" id="PTHR45339:SF5">
    <property type="entry name" value="HISTIDINE KINASE"/>
    <property type="match status" value="1"/>
</dbReference>
<dbReference type="AlphaFoldDB" id="F5Y8D5"/>
<evidence type="ECO:0000259" key="8">
    <source>
        <dbReference type="PROSITE" id="PS50109"/>
    </source>
</evidence>
<feature type="transmembrane region" description="Helical" evidence="7">
    <location>
        <begin position="199"/>
        <end position="224"/>
    </location>
</feature>
<keyword evidence="7" id="KW-0472">Membrane</keyword>
<dbReference type="InterPro" id="IPR036097">
    <property type="entry name" value="HisK_dim/P_sf"/>
</dbReference>
<evidence type="ECO:0000256" key="3">
    <source>
        <dbReference type="ARBA" id="ARBA00022553"/>
    </source>
</evidence>
<dbReference type="Pfam" id="PF00072">
    <property type="entry name" value="Response_reg"/>
    <property type="match status" value="1"/>
</dbReference>
<evidence type="ECO:0000256" key="7">
    <source>
        <dbReference type="SAM" id="Phobius"/>
    </source>
</evidence>
<reference evidence="11" key="1">
    <citation type="submission" date="2009-12" db="EMBL/GenBank/DDBJ databases">
        <title>Complete sequence of Treponema azotonutricium strain ZAS-9.</title>
        <authorList>
            <person name="Tetu S.G."/>
            <person name="Matson E."/>
            <person name="Ren Q."/>
            <person name="Seshadri R."/>
            <person name="Elbourne L."/>
            <person name="Hassan K.A."/>
            <person name="Durkin A."/>
            <person name="Radune D."/>
            <person name="Mohamoud Y."/>
            <person name="Shay R."/>
            <person name="Jin S."/>
            <person name="Zhang X."/>
            <person name="Lucey K."/>
            <person name="Ballor N.R."/>
            <person name="Ottesen E."/>
            <person name="Rosenthal R."/>
            <person name="Allen A."/>
            <person name="Leadbetter J.R."/>
            <person name="Paulsen I.T."/>
        </authorList>
    </citation>
    <scope>NUCLEOTIDE SEQUENCE [LARGE SCALE GENOMIC DNA]</scope>
    <source>
        <strain evidence="11">ATCC BAA-888 / DSM 13862 / ZAS-9</strain>
    </source>
</reference>
<dbReference type="OrthoDB" id="9815750at2"/>
<evidence type="ECO:0000256" key="6">
    <source>
        <dbReference type="PROSITE-ProRule" id="PRU00169"/>
    </source>
</evidence>
<dbReference type="Proteomes" id="UP000009222">
    <property type="component" value="Chromosome"/>
</dbReference>
<dbReference type="eggNOG" id="COG0642">
    <property type="taxonomic scope" value="Bacteria"/>
</dbReference>
<dbReference type="KEGG" id="taz:TREAZ_3385"/>
<evidence type="ECO:0000256" key="4">
    <source>
        <dbReference type="ARBA" id="ARBA00022679"/>
    </source>
</evidence>
<dbReference type="InterPro" id="IPR004358">
    <property type="entry name" value="Sig_transdc_His_kin-like_C"/>
</dbReference>
<dbReference type="Gene3D" id="1.10.287.130">
    <property type="match status" value="1"/>
</dbReference>